<evidence type="ECO:0000313" key="1">
    <source>
        <dbReference type="EMBL" id="HIS74787.1"/>
    </source>
</evidence>
<evidence type="ECO:0000313" key="2">
    <source>
        <dbReference type="Proteomes" id="UP000886865"/>
    </source>
</evidence>
<proteinExistence type="predicted"/>
<dbReference type="AlphaFoldDB" id="A0A9D1FJT5"/>
<comment type="caution">
    <text evidence="1">The sequence shown here is derived from an EMBL/GenBank/DDBJ whole genome shotgun (WGS) entry which is preliminary data.</text>
</comment>
<name>A0A9D1FJT5_9BACT</name>
<dbReference type="EMBL" id="DVJQ01000060">
    <property type="protein sequence ID" value="HIS74787.1"/>
    <property type="molecule type" value="Genomic_DNA"/>
</dbReference>
<sequence length="78" mass="8902">MVNIFDPQAQDVDIESSEQLKSKFDSLDSKNIIHSFSKTRDPIVLAFENLDNRPLNKVAQDFLKDIFVDAVCFISKVL</sequence>
<accession>A0A9D1FJT5</accession>
<reference evidence="1" key="1">
    <citation type="submission" date="2020-10" db="EMBL/GenBank/DDBJ databases">
        <authorList>
            <person name="Gilroy R."/>
        </authorList>
    </citation>
    <scope>NUCLEOTIDE SEQUENCE</scope>
    <source>
        <strain evidence="1">CHK152-2871</strain>
    </source>
</reference>
<organism evidence="1 2">
    <name type="scientific">Candidatus Galligastranaerophilus intestinavium</name>
    <dbReference type="NCBI Taxonomy" id="2840836"/>
    <lineage>
        <taxon>Bacteria</taxon>
        <taxon>Candidatus Galligastranaerophilus</taxon>
    </lineage>
</organism>
<gene>
    <name evidence="1" type="ORF">IAA86_07185</name>
</gene>
<protein>
    <submittedName>
        <fullName evidence="1">Uncharacterized protein</fullName>
    </submittedName>
</protein>
<dbReference type="Proteomes" id="UP000886865">
    <property type="component" value="Unassembled WGS sequence"/>
</dbReference>
<reference evidence="1" key="2">
    <citation type="journal article" date="2021" name="PeerJ">
        <title>Extensive microbial diversity within the chicken gut microbiome revealed by metagenomics and culture.</title>
        <authorList>
            <person name="Gilroy R."/>
            <person name="Ravi A."/>
            <person name="Getino M."/>
            <person name="Pursley I."/>
            <person name="Horton D.L."/>
            <person name="Alikhan N.F."/>
            <person name="Baker D."/>
            <person name="Gharbi K."/>
            <person name="Hall N."/>
            <person name="Watson M."/>
            <person name="Adriaenssens E.M."/>
            <person name="Foster-Nyarko E."/>
            <person name="Jarju S."/>
            <person name="Secka A."/>
            <person name="Antonio M."/>
            <person name="Oren A."/>
            <person name="Chaudhuri R.R."/>
            <person name="La Ragione R."/>
            <person name="Hildebrand F."/>
            <person name="Pallen M.J."/>
        </authorList>
    </citation>
    <scope>NUCLEOTIDE SEQUENCE</scope>
    <source>
        <strain evidence="1">CHK152-2871</strain>
    </source>
</reference>